<accession>A0AA39HJQ5</accession>
<evidence type="ECO:0000313" key="8">
    <source>
        <dbReference type="Proteomes" id="UP001175271"/>
    </source>
</evidence>
<dbReference type="InterPro" id="IPR025304">
    <property type="entry name" value="ALIX_V_dom"/>
</dbReference>
<dbReference type="InterPro" id="IPR038499">
    <property type="entry name" value="BRO1_sf"/>
</dbReference>
<keyword evidence="4" id="KW-0967">Endosome</keyword>
<evidence type="ECO:0000259" key="6">
    <source>
        <dbReference type="PROSITE" id="PS51180"/>
    </source>
</evidence>
<dbReference type="PROSITE" id="PS51180">
    <property type="entry name" value="BRO1"/>
    <property type="match status" value="1"/>
</dbReference>
<organism evidence="7 8">
    <name type="scientific">Steinernema hermaphroditum</name>
    <dbReference type="NCBI Taxonomy" id="289476"/>
    <lineage>
        <taxon>Eukaryota</taxon>
        <taxon>Metazoa</taxon>
        <taxon>Ecdysozoa</taxon>
        <taxon>Nematoda</taxon>
        <taxon>Chromadorea</taxon>
        <taxon>Rhabditida</taxon>
        <taxon>Tylenchina</taxon>
        <taxon>Panagrolaimomorpha</taxon>
        <taxon>Strongyloidoidea</taxon>
        <taxon>Steinernematidae</taxon>
        <taxon>Steinernema</taxon>
    </lineage>
</organism>
<dbReference type="GO" id="GO:0005768">
    <property type="term" value="C:endosome"/>
    <property type="evidence" value="ECO:0007669"/>
    <property type="project" value="UniProtKB-SubCell"/>
</dbReference>
<dbReference type="EMBL" id="JAUCMV010000004">
    <property type="protein sequence ID" value="KAK0406481.1"/>
    <property type="molecule type" value="Genomic_DNA"/>
</dbReference>
<feature type="coiled-coil region" evidence="5">
    <location>
        <begin position="378"/>
        <end position="416"/>
    </location>
</feature>
<evidence type="ECO:0000256" key="5">
    <source>
        <dbReference type="SAM" id="Coils"/>
    </source>
</evidence>
<dbReference type="GO" id="GO:0043328">
    <property type="term" value="P:protein transport to vacuole involved in ubiquitin-dependent protein catabolic process via the multivesicular body sorting pathway"/>
    <property type="evidence" value="ECO:0007669"/>
    <property type="project" value="TreeGrafter"/>
</dbReference>
<evidence type="ECO:0000256" key="4">
    <source>
        <dbReference type="ARBA" id="ARBA00022753"/>
    </source>
</evidence>
<feature type="domain" description="BRO1" evidence="6">
    <location>
        <begin position="8"/>
        <end position="403"/>
    </location>
</feature>
<keyword evidence="8" id="KW-1185">Reference proteome</keyword>
<name>A0AA39HJQ5_9BILA</name>
<sequence length="733" mass="84328">MEGLPRMPMLVAENKVSAAELHPEFRTKIKQYIANHYMADPSQFDAAITEIEDMRKRIYRCVINPESLCVMRRYYAQMLMVKMRFPMEENDPVAVPFAWYEHIMGLPTPIVFEDVNFELGNILYNIGTFHASLGAVETRVDLDSIKNAVMHFQLAAWPLKYIRDEMNLGKFGTADFEHSILTWYINLYLNQAQECLLEKSMIDHKKPLTVATIAFALQNSYRCCRKHLDESSVGKVVSSSRFKEWVRTCGVKSNLYGAIGHVYLGMKADEEKKWGVRVAHYNLALDLIKAAEKDGKTDKRESIKQSLIFASEVIAGKQKNAVKENEFIYHERIPKFEELEIPSGKLLTKPIAFDPQDGSVLGDDLFLQLLPVSVIMDVSLYEEEKANLRRKIEDRVNKKNNELEEYIRALKLDEINVDTEPDKMRLPEDLLAANAVISAQPEAFAEILNKLHELGDRSREAGSKLNELKVRLDAIDFPEITGDKGYEVISKTLEKRLEMFNQNRDKDTNLQRIIADESEHIRILSMPISELKKTIISTVPKLDESDDGRKLKRILDKVDEMQRQRTQLLGSLKIDLSNDDIRGRLLAEKHGENTDLFEKELRKHDKQIAVIDQNLAAQENILNALTDANALYSNVRQHSIETAQKRKNLIVALVNAYDVFLDVKKKAHDGIKFYSQLLGKTMKMEPAISGMETYCCRQREAMRAQQQALEERIRAMKMARETREDLDFFTYPK</sequence>
<dbReference type="PANTHER" id="PTHR23030">
    <property type="entry name" value="PCD6 INTERACTING PROTEIN-RELATED"/>
    <property type="match status" value="1"/>
</dbReference>
<evidence type="ECO:0000256" key="3">
    <source>
        <dbReference type="ARBA" id="ARBA00022490"/>
    </source>
</evidence>
<dbReference type="Pfam" id="PF03097">
    <property type="entry name" value="BRO1"/>
    <property type="match status" value="1"/>
</dbReference>
<dbReference type="PANTHER" id="PTHR23030:SF30">
    <property type="entry name" value="TYROSINE-PROTEIN PHOSPHATASE NON-RECEPTOR TYPE 23"/>
    <property type="match status" value="1"/>
</dbReference>
<dbReference type="GO" id="GO:0032456">
    <property type="term" value="P:endocytic recycling"/>
    <property type="evidence" value="ECO:0007669"/>
    <property type="project" value="TreeGrafter"/>
</dbReference>
<proteinExistence type="predicted"/>
<gene>
    <name evidence="7" type="ORF">QR680_018597</name>
</gene>
<keyword evidence="3" id="KW-0963">Cytoplasm</keyword>
<evidence type="ECO:0000256" key="1">
    <source>
        <dbReference type="ARBA" id="ARBA00004177"/>
    </source>
</evidence>
<dbReference type="Gene3D" id="1.25.40.280">
    <property type="entry name" value="alix/aip1 like domains"/>
    <property type="match status" value="1"/>
</dbReference>
<dbReference type="InterPro" id="IPR004328">
    <property type="entry name" value="BRO1_dom"/>
</dbReference>
<dbReference type="Pfam" id="PF13949">
    <property type="entry name" value="ALIX_LYPXL_bnd"/>
    <property type="match status" value="1"/>
</dbReference>
<evidence type="ECO:0000256" key="2">
    <source>
        <dbReference type="ARBA" id="ARBA00004496"/>
    </source>
</evidence>
<protein>
    <recommendedName>
        <fullName evidence="6">BRO1 domain-containing protein</fullName>
    </recommendedName>
</protein>
<dbReference type="Gene3D" id="1.20.140.50">
    <property type="entry name" value="alix/aip1 like domains"/>
    <property type="match status" value="1"/>
</dbReference>
<evidence type="ECO:0000313" key="7">
    <source>
        <dbReference type="EMBL" id="KAK0406481.1"/>
    </source>
</evidence>
<dbReference type="AlphaFoldDB" id="A0AA39HJQ5"/>
<dbReference type="SMART" id="SM01041">
    <property type="entry name" value="BRO1"/>
    <property type="match status" value="1"/>
</dbReference>
<dbReference type="Proteomes" id="UP001175271">
    <property type="component" value="Unassembled WGS sequence"/>
</dbReference>
<reference evidence="7" key="1">
    <citation type="submission" date="2023-06" db="EMBL/GenBank/DDBJ databases">
        <title>Genomic analysis of the entomopathogenic nematode Steinernema hermaphroditum.</title>
        <authorList>
            <person name="Schwarz E.M."/>
            <person name="Heppert J.K."/>
            <person name="Baniya A."/>
            <person name="Schwartz H.T."/>
            <person name="Tan C.-H."/>
            <person name="Antoshechkin I."/>
            <person name="Sternberg P.W."/>
            <person name="Goodrich-Blair H."/>
            <person name="Dillman A.R."/>
        </authorList>
    </citation>
    <scope>NUCLEOTIDE SEQUENCE</scope>
    <source>
        <strain evidence="7">PS9179</strain>
        <tissue evidence="7">Whole animal</tissue>
    </source>
</reference>
<comment type="caution">
    <text evidence="7">The sequence shown here is derived from an EMBL/GenBank/DDBJ whole genome shotgun (WGS) entry which is preliminary data.</text>
</comment>
<dbReference type="Gene3D" id="1.20.120.560">
    <property type="entry name" value="alix/aip1 in complex with the ypdl late domain"/>
    <property type="match status" value="1"/>
</dbReference>
<dbReference type="GO" id="GO:0045022">
    <property type="term" value="P:early endosome to late endosome transport"/>
    <property type="evidence" value="ECO:0007669"/>
    <property type="project" value="TreeGrafter"/>
</dbReference>
<keyword evidence="5" id="KW-0175">Coiled coil</keyword>
<comment type="subcellular location">
    <subcellularLocation>
        <location evidence="2">Cytoplasm</location>
    </subcellularLocation>
    <subcellularLocation>
        <location evidence="1">Endosome</location>
    </subcellularLocation>
</comment>